<protein>
    <recommendedName>
        <fullName evidence="4">SAP domain-containing protein</fullName>
    </recommendedName>
</protein>
<gene>
    <name evidence="2" type="ORF">CYMTET_54628</name>
</gene>
<proteinExistence type="predicted"/>
<feature type="compositionally biased region" description="Polar residues" evidence="1">
    <location>
        <begin position="150"/>
        <end position="164"/>
    </location>
</feature>
<feature type="compositionally biased region" description="Polar residues" evidence="1">
    <location>
        <begin position="79"/>
        <end position="90"/>
    </location>
</feature>
<evidence type="ECO:0000313" key="2">
    <source>
        <dbReference type="EMBL" id="KAK3235164.1"/>
    </source>
</evidence>
<organism evidence="2 3">
    <name type="scientific">Cymbomonas tetramitiformis</name>
    <dbReference type="NCBI Taxonomy" id="36881"/>
    <lineage>
        <taxon>Eukaryota</taxon>
        <taxon>Viridiplantae</taxon>
        <taxon>Chlorophyta</taxon>
        <taxon>Pyramimonadophyceae</taxon>
        <taxon>Pyramimonadales</taxon>
        <taxon>Pyramimonadaceae</taxon>
        <taxon>Cymbomonas</taxon>
    </lineage>
</organism>
<name>A0AAE0EP64_9CHLO</name>
<feature type="region of interest" description="Disordered" evidence="1">
    <location>
        <begin position="150"/>
        <end position="178"/>
    </location>
</feature>
<evidence type="ECO:0000256" key="1">
    <source>
        <dbReference type="SAM" id="MobiDB-lite"/>
    </source>
</evidence>
<sequence length="297" mass="31676">MSTPDTAPETSSPHDGAFFWDSTYLPEDIHEESFENDGELLPAVIDSEYLVLCDIVEDTSYVPIGTTSPPGQLEDTMVPSASETQTSSQAHVVDLDNPSGNPSADTVVHTPPTSDPATRTLPNLTFDTLPNEGPAFVVHTLTPSARTALQNVPSPFESDNVSSENVERLEESEQDGQSIALATSPEPILATSNSAAAPQTQSNTTADAENITPNSQSTIAEGVILITDEAQLATLTSKALVAQCKLRKIAIGGNKQVLCTRIKKHHAENPNYSVSTTFAFAEICIGSPDRESRCRPL</sequence>
<reference evidence="2 3" key="1">
    <citation type="journal article" date="2015" name="Genome Biol. Evol.">
        <title>Comparative Genomics of a Bacterivorous Green Alga Reveals Evolutionary Causalities and Consequences of Phago-Mixotrophic Mode of Nutrition.</title>
        <authorList>
            <person name="Burns J.A."/>
            <person name="Paasch A."/>
            <person name="Narechania A."/>
            <person name="Kim E."/>
        </authorList>
    </citation>
    <scope>NUCLEOTIDE SEQUENCE [LARGE SCALE GENOMIC DNA]</scope>
    <source>
        <strain evidence="2 3">PLY_AMNH</strain>
    </source>
</reference>
<feature type="region of interest" description="Disordered" evidence="1">
    <location>
        <begin position="66"/>
        <end position="119"/>
    </location>
</feature>
<feature type="region of interest" description="Disordered" evidence="1">
    <location>
        <begin position="191"/>
        <end position="211"/>
    </location>
</feature>
<evidence type="ECO:0000313" key="3">
    <source>
        <dbReference type="Proteomes" id="UP001190700"/>
    </source>
</evidence>
<comment type="caution">
    <text evidence="2">The sequence shown here is derived from an EMBL/GenBank/DDBJ whole genome shotgun (WGS) entry which is preliminary data.</text>
</comment>
<dbReference type="EMBL" id="LGRX02035356">
    <property type="protein sequence ID" value="KAK3235164.1"/>
    <property type="molecule type" value="Genomic_DNA"/>
</dbReference>
<keyword evidence="3" id="KW-1185">Reference proteome</keyword>
<accession>A0AAE0EP64</accession>
<dbReference type="Proteomes" id="UP001190700">
    <property type="component" value="Unassembled WGS sequence"/>
</dbReference>
<dbReference type="AlphaFoldDB" id="A0AAE0EP64"/>
<evidence type="ECO:0008006" key="4">
    <source>
        <dbReference type="Google" id="ProtNLM"/>
    </source>
</evidence>